<accession>A0A914C8P9</accession>
<evidence type="ECO:0000313" key="2">
    <source>
        <dbReference type="WBParaSite" id="ACRNAN_Path_553.g2096.t1"/>
    </source>
</evidence>
<sequence>MLEYECSETLRVDRNGPNAMIFPKTLEETQHQLGIIDQIEDEKLANRNGKNRAIFKKKIPLLPNKNQFQFSLPGSWQKIENNRNNNKHASFPKHFVKVSNDKFVQSSNGRTLRSGGRKKNNTAFSFSAIQNAPSYRRVDFVYDCTHGRHIHNDRRTFQEPISFNNRSNFSASHTFANFRDDYVDDWNVFGSKKNEVVLQNVDQSLSHSIVTKAPATDSTTSNFAKPRDDFSNQKALDMRRFFNNSVTPVRTVEQDDFGTTSSTISSTNSMLPSGFMIHSMAQILKEAGGQMRYDHFQDEYKKRYAEDFTLSKLKKFLNVPNAKNTMAAFYLHTDKFFHANFDESGRIIVKLLKEPESPEIVHETETLLVDNLLHLHIESPTSQSSSDQPVTLSSEHEKTLVSDLSSLEHRSLFDLKIIQKFQAEDKEKVHVDFKSEQKRYVIIANDLYHILCKTEGMKMEFVQLVEMLPYAIEFEDPLGDLLGVLLAYFGDCFIYEFEESSTTRILIEAVPGKNPMDKIDEVRMVVQWAI</sequence>
<protein>
    <submittedName>
        <fullName evidence="2">Uncharacterized protein</fullName>
    </submittedName>
</protein>
<keyword evidence="1" id="KW-1185">Reference proteome</keyword>
<dbReference type="Proteomes" id="UP000887540">
    <property type="component" value="Unplaced"/>
</dbReference>
<reference evidence="2" key="1">
    <citation type="submission" date="2022-11" db="UniProtKB">
        <authorList>
            <consortium name="WormBaseParasite"/>
        </authorList>
    </citation>
    <scope>IDENTIFICATION</scope>
</reference>
<evidence type="ECO:0000313" key="1">
    <source>
        <dbReference type="Proteomes" id="UP000887540"/>
    </source>
</evidence>
<proteinExistence type="predicted"/>
<organism evidence="1 2">
    <name type="scientific">Acrobeloides nanus</name>
    <dbReference type="NCBI Taxonomy" id="290746"/>
    <lineage>
        <taxon>Eukaryota</taxon>
        <taxon>Metazoa</taxon>
        <taxon>Ecdysozoa</taxon>
        <taxon>Nematoda</taxon>
        <taxon>Chromadorea</taxon>
        <taxon>Rhabditida</taxon>
        <taxon>Tylenchina</taxon>
        <taxon>Cephalobomorpha</taxon>
        <taxon>Cephaloboidea</taxon>
        <taxon>Cephalobidae</taxon>
        <taxon>Acrobeloides</taxon>
    </lineage>
</organism>
<dbReference type="WBParaSite" id="ACRNAN_Path_553.g2096.t1">
    <property type="protein sequence ID" value="ACRNAN_Path_553.g2096.t1"/>
    <property type="gene ID" value="ACRNAN_Path_553.g2096"/>
</dbReference>
<name>A0A914C8P9_9BILA</name>
<dbReference type="AlphaFoldDB" id="A0A914C8P9"/>